<accession>A0A3G2R6Q1</accession>
<keyword evidence="4 9" id="KW-0808">Transferase</keyword>
<feature type="transmembrane region" description="Helical" evidence="8">
    <location>
        <begin position="45"/>
        <end position="62"/>
    </location>
</feature>
<evidence type="ECO:0000256" key="2">
    <source>
        <dbReference type="ARBA" id="ARBA00004141"/>
    </source>
</evidence>
<keyword evidence="6 8" id="KW-1133">Transmembrane helix</keyword>
<dbReference type="GO" id="GO:0016765">
    <property type="term" value="F:transferase activity, transferring alkyl or aryl (other than methyl) groups"/>
    <property type="evidence" value="ECO:0007669"/>
    <property type="project" value="InterPro"/>
</dbReference>
<comment type="similarity">
    <text evidence="3">Belongs to the UbiA prenyltransferase family.</text>
</comment>
<dbReference type="PANTHER" id="PTHR11048">
    <property type="entry name" value="PRENYLTRANSFERASES"/>
    <property type="match status" value="1"/>
</dbReference>
<proteinExistence type="inferred from homology"/>
<feature type="transmembrane region" description="Helical" evidence="8">
    <location>
        <begin position="20"/>
        <end position="39"/>
    </location>
</feature>
<dbReference type="Gene3D" id="1.10.357.140">
    <property type="entry name" value="UbiA prenyltransferase"/>
    <property type="match status" value="1"/>
</dbReference>
<evidence type="ECO:0000256" key="7">
    <source>
        <dbReference type="ARBA" id="ARBA00023136"/>
    </source>
</evidence>
<feature type="transmembrane region" description="Helical" evidence="8">
    <location>
        <begin position="235"/>
        <end position="252"/>
    </location>
</feature>
<evidence type="ECO:0000313" key="10">
    <source>
        <dbReference type="Proteomes" id="UP000280960"/>
    </source>
</evidence>
<feature type="transmembrane region" description="Helical" evidence="8">
    <location>
        <begin position="272"/>
        <end position="289"/>
    </location>
</feature>
<evidence type="ECO:0000256" key="6">
    <source>
        <dbReference type="ARBA" id="ARBA00022989"/>
    </source>
</evidence>
<dbReference type="PANTHER" id="PTHR11048:SF28">
    <property type="entry name" value="4-HYDROXYBENZOATE POLYPRENYLTRANSFERASE, MITOCHONDRIAL"/>
    <property type="match status" value="1"/>
</dbReference>
<dbReference type="Proteomes" id="UP000280960">
    <property type="component" value="Chromosome"/>
</dbReference>
<dbReference type="GO" id="GO:0005886">
    <property type="term" value="C:plasma membrane"/>
    <property type="evidence" value="ECO:0007669"/>
    <property type="project" value="TreeGrafter"/>
</dbReference>
<keyword evidence="10" id="KW-1185">Reference proteome</keyword>
<feature type="transmembrane region" description="Helical" evidence="8">
    <location>
        <begin position="141"/>
        <end position="160"/>
    </location>
</feature>
<evidence type="ECO:0000313" key="9">
    <source>
        <dbReference type="EMBL" id="AYO31091.1"/>
    </source>
</evidence>
<dbReference type="InterPro" id="IPR039653">
    <property type="entry name" value="Prenyltransferase"/>
</dbReference>
<dbReference type="InterPro" id="IPR006371">
    <property type="entry name" value="Polyprenyltransferase_UbiA-li"/>
</dbReference>
<dbReference type="EMBL" id="CP033169">
    <property type="protein sequence ID" value="AYO31091.1"/>
    <property type="molecule type" value="Genomic_DNA"/>
</dbReference>
<dbReference type="InterPro" id="IPR044878">
    <property type="entry name" value="UbiA_sf"/>
</dbReference>
<dbReference type="Pfam" id="PF01040">
    <property type="entry name" value="UbiA"/>
    <property type="match status" value="1"/>
</dbReference>
<dbReference type="KEGG" id="bacg:D2962_11215"/>
<feature type="transmembrane region" description="Helical" evidence="8">
    <location>
        <begin position="166"/>
        <end position="189"/>
    </location>
</feature>
<dbReference type="InterPro" id="IPR000537">
    <property type="entry name" value="UbiA_prenyltransferase"/>
</dbReference>
<reference evidence="9 10" key="1">
    <citation type="submission" date="2018-10" db="EMBL/GenBank/DDBJ databases">
        <authorList>
            <person name="Zhang X."/>
        </authorList>
    </citation>
    <scope>NUCLEOTIDE SEQUENCE [LARGE SCALE GENOMIC DNA]</scope>
    <source>
        <strain evidence="9 10">SK-G1</strain>
    </source>
</reference>
<evidence type="ECO:0000256" key="1">
    <source>
        <dbReference type="ARBA" id="ARBA00001946"/>
    </source>
</evidence>
<dbReference type="RefSeq" id="WP_122015016.1">
    <property type="nucleotide sequence ID" value="NZ_CP033169.1"/>
</dbReference>
<organism evidence="9 10">
    <name type="scientific">Biomaibacter acetigenes</name>
    <dbReference type="NCBI Taxonomy" id="2316383"/>
    <lineage>
        <taxon>Bacteria</taxon>
        <taxon>Bacillati</taxon>
        <taxon>Bacillota</taxon>
        <taxon>Clostridia</taxon>
        <taxon>Thermosediminibacterales</taxon>
        <taxon>Tepidanaerobacteraceae</taxon>
        <taxon>Biomaibacter</taxon>
    </lineage>
</organism>
<feature type="transmembrane region" description="Helical" evidence="8">
    <location>
        <begin position="95"/>
        <end position="112"/>
    </location>
</feature>
<comment type="cofactor">
    <cofactor evidence="1">
        <name>Mg(2+)</name>
        <dbReference type="ChEBI" id="CHEBI:18420"/>
    </cofactor>
</comment>
<dbReference type="FunFam" id="1.10.357.140:FF:000008">
    <property type="entry name" value="4-hydroxybenzoate octaprenyltransferase"/>
    <property type="match status" value="1"/>
</dbReference>
<gene>
    <name evidence="9" type="ORF">D2962_11215</name>
</gene>
<protein>
    <submittedName>
        <fullName evidence="9">4-hydroxybenzoate octaprenyltransferase</fullName>
    </submittedName>
</protein>
<name>A0A3G2R6Q1_9FIRM</name>
<comment type="subcellular location">
    <subcellularLocation>
        <location evidence="2">Membrane</location>
        <topology evidence="2">Multi-pass membrane protein</topology>
    </subcellularLocation>
</comment>
<keyword evidence="7 8" id="KW-0472">Membrane</keyword>
<dbReference type="CDD" id="cd13959">
    <property type="entry name" value="PT_UbiA_COQ2"/>
    <property type="match status" value="1"/>
</dbReference>
<dbReference type="GO" id="GO:0006744">
    <property type="term" value="P:ubiquinone biosynthetic process"/>
    <property type="evidence" value="ECO:0007669"/>
    <property type="project" value="TreeGrafter"/>
</dbReference>
<evidence type="ECO:0000256" key="4">
    <source>
        <dbReference type="ARBA" id="ARBA00022679"/>
    </source>
</evidence>
<evidence type="ECO:0000256" key="8">
    <source>
        <dbReference type="SAM" id="Phobius"/>
    </source>
</evidence>
<evidence type="ECO:0000256" key="5">
    <source>
        <dbReference type="ARBA" id="ARBA00022692"/>
    </source>
</evidence>
<sequence length="290" mass="32238">MGLPIRINFKKIRYIGEAIMFRHSIFSLPFAFIAAFAASKGTLKLYHLFWITVAMFGARNAANALNRVIDAAIDEKNPRTRERHVPAGILSKKELLAFSAFCLALLVLSAFMLNPLCVKLLPLAGFLLVFYSYTKRFTWGCHLFLGLASSAAPVGSWIAVTGRMEFPALVLGAVYGLWVAGFDIIYGTLDVDFDRKNGIHSIPADFGIEKALKISQGFHVISVLFLLWFWRLMHLGPLFFAGILVVSILLYYEHSIVSPTNLTHAKVASYNVNEVVGITMLAFFVADLIL</sequence>
<dbReference type="AlphaFoldDB" id="A0A3G2R6Q1"/>
<dbReference type="NCBIfam" id="TIGR01475">
    <property type="entry name" value="ubiA_other"/>
    <property type="match status" value="1"/>
</dbReference>
<evidence type="ECO:0000256" key="3">
    <source>
        <dbReference type="ARBA" id="ARBA00005985"/>
    </source>
</evidence>
<keyword evidence="5 8" id="KW-0812">Transmembrane</keyword>
<dbReference type="Gene3D" id="1.20.120.1780">
    <property type="entry name" value="UbiA prenyltransferase"/>
    <property type="match status" value="1"/>
</dbReference>